<dbReference type="Proteomes" id="UP000179360">
    <property type="component" value="Unassembled WGS sequence"/>
</dbReference>
<dbReference type="InterPro" id="IPR015867">
    <property type="entry name" value="N-reg_PII/ATP_PRibTrfase_C"/>
</dbReference>
<dbReference type="Gene3D" id="3.30.70.120">
    <property type="match status" value="1"/>
</dbReference>
<evidence type="ECO:0000256" key="1">
    <source>
        <dbReference type="ARBA" id="ARBA00010554"/>
    </source>
</evidence>
<comment type="similarity">
    <text evidence="1">Belongs to the UPF0166 family.</text>
</comment>
<dbReference type="InterPro" id="IPR003793">
    <property type="entry name" value="UPF0166"/>
</dbReference>
<proteinExistence type="inferred from homology"/>
<dbReference type="EMBL" id="MFSY01000062">
    <property type="protein sequence ID" value="OGI45868.1"/>
    <property type="molecule type" value="Genomic_DNA"/>
</dbReference>
<gene>
    <name evidence="2" type="ORF">A2637_07645</name>
</gene>
<reference evidence="2 3" key="1">
    <citation type="journal article" date="2016" name="Nat. Commun.">
        <title>Thousands of microbial genomes shed light on interconnected biogeochemical processes in an aquifer system.</title>
        <authorList>
            <person name="Anantharaman K."/>
            <person name="Brown C.T."/>
            <person name="Hug L.A."/>
            <person name="Sharon I."/>
            <person name="Castelle C.J."/>
            <person name="Probst A.J."/>
            <person name="Thomas B.C."/>
            <person name="Singh A."/>
            <person name="Wilkins M.J."/>
            <person name="Karaoz U."/>
            <person name="Brodie E.L."/>
            <person name="Williams K.H."/>
            <person name="Hubbard S.S."/>
            <person name="Banfield J.F."/>
        </authorList>
    </citation>
    <scope>NUCLEOTIDE SEQUENCE [LARGE SCALE GENOMIC DNA]</scope>
</reference>
<comment type="caution">
    <text evidence="2">The sequence shown here is derived from an EMBL/GenBank/DDBJ whole genome shotgun (WGS) entry which is preliminary data.</text>
</comment>
<dbReference type="SUPFAM" id="SSF54913">
    <property type="entry name" value="GlnB-like"/>
    <property type="match status" value="1"/>
</dbReference>
<accession>A0A1F6TLA9</accession>
<dbReference type="PANTHER" id="PTHR35983">
    <property type="entry name" value="UPF0166 PROTEIN TM_0021"/>
    <property type="match status" value="1"/>
</dbReference>
<organism evidence="2 3">
    <name type="scientific">Candidatus Muproteobacteria bacterium RIFCSPHIGHO2_01_FULL_65_16</name>
    <dbReference type="NCBI Taxonomy" id="1817764"/>
    <lineage>
        <taxon>Bacteria</taxon>
        <taxon>Pseudomonadati</taxon>
        <taxon>Pseudomonadota</taxon>
        <taxon>Candidatus Muproteobacteria</taxon>
    </lineage>
</organism>
<evidence type="ECO:0000313" key="2">
    <source>
        <dbReference type="EMBL" id="OGI45868.1"/>
    </source>
</evidence>
<evidence type="ECO:0000313" key="3">
    <source>
        <dbReference type="Proteomes" id="UP000179360"/>
    </source>
</evidence>
<sequence>MKQSDVTVVRIYLTEAERLMNTLLKKLHDEEKVRGVTVFRGISGFGRSGVVHSSTLLDLSLDLPVVIEFFDEPAKVARILAHLKDLLSPGHVVSWPAKVNEG</sequence>
<dbReference type="InterPro" id="IPR011322">
    <property type="entry name" value="N-reg_PII-like_a/b"/>
</dbReference>
<name>A0A1F6TLA9_9PROT</name>
<protein>
    <submittedName>
        <fullName evidence="2">Uncharacterized protein</fullName>
    </submittedName>
</protein>
<dbReference type="AlphaFoldDB" id="A0A1F6TLA9"/>
<dbReference type="PANTHER" id="PTHR35983:SF1">
    <property type="entry name" value="UPF0166 PROTEIN TM_0021"/>
    <property type="match status" value="1"/>
</dbReference>
<dbReference type="STRING" id="1817764.A2637_07645"/>
<dbReference type="Pfam" id="PF02641">
    <property type="entry name" value="DUF190"/>
    <property type="match status" value="1"/>
</dbReference>